<proteinExistence type="predicted"/>
<reference evidence="1 2" key="1">
    <citation type="submission" date="2015-12" db="EMBL/GenBank/DDBJ databases">
        <authorList>
            <person name="Shamseldin A."/>
            <person name="Moawad H."/>
            <person name="Abd El-Rahim W.M."/>
            <person name="Sadowsky M.J."/>
        </authorList>
    </citation>
    <scope>NUCLEOTIDE SEQUENCE [LARGE SCALE GENOMIC DNA]</scope>
    <source>
        <strain evidence="1 2">SJ5A-1</strain>
    </source>
</reference>
<dbReference type="Proteomes" id="UP000054396">
    <property type="component" value="Unassembled WGS sequence"/>
</dbReference>
<evidence type="ECO:0000313" key="2">
    <source>
        <dbReference type="Proteomes" id="UP000054396"/>
    </source>
</evidence>
<accession>A0A0W7WJA0</accession>
<dbReference type="AlphaFoldDB" id="A0A0W7WJA0"/>
<dbReference type="STRING" id="1685382.AVJ23_12075"/>
<evidence type="ECO:0000313" key="1">
    <source>
        <dbReference type="EMBL" id="KUF10607.1"/>
    </source>
</evidence>
<dbReference type="EMBL" id="LPXO01000006">
    <property type="protein sequence ID" value="KUF10607.1"/>
    <property type="molecule type" value="Genomic_DNA"/>
</dbReference>
<gene>
    <name evidence="1" type="ORF">AVJ23_12075</name>
</gene>
<keyword evidence="2" id="KW-1185">Reference proteome</keyword>
<sequence length="150" mass="16801">MIACGLCDIDCGGLIEAMAHHPRLDRGTALELFFSYSAAAYQSAFREGRGHSYGADDQTLFRAFDRLAERANAGDFASDRFDNRLHDELAHARDWAADPVRDPSHPSNWVRWTLGHGALAPTRGQTPRSELECAQGPVRLRFEVWQRKCA</sequence>
<name>A0A0W7WJA0_9RHOB</name>
<protein>
    <submittedName>
        <fullName evidence="1">Uncharacterized protein</fullName>
    </submittedName>
</protein>
<comment type="caution">
    <text evidence="1">The sequence shown here is derived from an EMBL/GenBank/DDBJ whole genome shotgun (WGS) entry which is preliminary data.</text>
</comment>
<organism evidence="1 2">
    <name type="scientific">Pseudoponticoccus marisrubri</name>
    <dbReference type="NCBI Taxonomy" id="1685382"/>
    <lineage>
        <taxon>Bacteria</taxon>
        <taxon>Pseudomonadati</taxon>
        <taxon>Pseudomonadota</taxon>
        <taxon>Alphaproteobacteria</taxon>
        <taxon>Rhodobacterales</taxon>
        <taxon>Roseobacteraceae</taxon>
        <taxon>Pseudoponticoccus</taxon>
    </lineage>
</organism>